<sequence length="62" mass="6640">MQGFSRGSLLIACRGRAYRAAHRALLNEDPRLDTAQGQFLPGVLAGQVPQPGWRESTAATCA</sequence>
<reference evidence="1" key="1">
    <citation type="submission" date="2016-09" db="EMBL/GenBank/DDBJ databases">
        <authorList>
            <person name="Capua I."/>
            <person name="De Benedictis P."/>
            <person name="Joannis T."/>
            <person name="Lombin L.H."/>
            <person name="Cattoli G."/>
        </authorList>
    </citation>
    <scope>NUCLEOTIDE SEQUENCE</scope>
    <source>
        <strain evidence="1">B9</strain>
    </source>
</reference>
<proteinExistence type="predicted"/>
<gene>
    <name evidence="1" type="ORF">CNECB9_1850003</name>
</gene>
<protein>
    <submittedName>
        <fullName evidence="1">Uncharacterized protein</fullName>
    </submittedName>
</protein>
<organism evidence="1">
    <name type="scientific">Cupriavidus necator</name>
    <name type="common">Alcaligenes eutrophus</name>
    <name type="synonym">Ralstonia eutropha</name>
    <dbReference type="NCBI Taxonomy" id="106590"/>
    <lineage>
        <taxon>Bacteria</taxon>
        <taxon>Pseudomonadati</taxon>
        <taxon>Pseudomonadota</taxon>
        <taxon>Betaproteobacteria</taxon>
        <taxon>Burkholderiales</taxon>
        <taxon>Burkholderiaceae</taxon>
        <taxon>Cupriavidus</taxon>
    </lineage>
</organism>
<dbReference type="AlphaFoldDB" id="A0A1K0ICG0"/>
<name>A0A1K0ICG0_CUPNE</name>
<evidence type="ECO:0000313" key="1">
    <source>
        <dbReference type="EMBL" id="SCU74531.1"/>
    </source>
</evidence>
<accession>A0A1K0ICG0</accession>
<dbReference type="EMBL" id="FMSH01000096">
    <property type="protein sequence ID" value="SCU74531.1"/>
    <property type="molecule type" value="Genomic_DNA"/>
</dbReference>